<feature type="domain" description="Glycosyltransferase 2-like" evidence="1">
    <location>
        <begin position="5"/>
        <end position="136"/>
    </location>
</feature>
<proteinExistence type="predicted"/>
<dbReference type="InterPro" id="IPR050834">
    <property type="entry name" value="Glycosyltransf_2"/>
</dbReference>
<dbReference type="PANTHER" id="PTHR43685:SF2">
    <property type="entry name" value="GLYCOSYLTRANSFERASE 2-LIKE DOMAIN-CONTAINING PROTEIN"/>
    <property type="match status" value="1"/>
</dbReference>
<comment type="caution">
    <text evidence="2">The sequence shown here is derived from an EMBL/GenBank/DDBJ whole genome shotgun (WGS) entry which is preliminary data.</text>
</comment>
<protein>
    <submittedName>
        <fullName evidence="2">Glycosyl transferase family 2</fullName>
    </submittedName>
</protein>
<dbReference type="Pfam" id="PF00535">
    <property type="entry name" value="Glycos_transf_2"/>
    <property type="match status" value="1"/>
</dbReference>
<reference evidence="2" key="1">
    <citation type="submission" date="2016-04" db="EMBL/GenBank/DDBJ databases">
        <authorList>
            <person name="Tabuchi Yagui T.R."/>
        </authorList>
    </citation>
    <scope>NUCLEOTIDE SEQUENCE [LARGE SCALE GENOMIC DNA]</scope>
    <source>
        <strain evidence="2">NIES-26</strain>
    </source>
</reference>
<keyword evidence="3" id="KW-1185">Reference proteome</keyword>
<evidence type="ECO:0000313" key="3">
    <source>
        <dbReference type="Proteomes" id="UP000252107"/>
    </source>
</evidence>
<dbReference type="Proteomes" id="UP000252107">
    <property type="component" value="Unassembled WGS sequence"/>
</dbReference>
<dbReference type="SUPFAM" id="SSF53448">
    <property type="entry name" value="Nucleotide-diphospho-sugar transferases"/>
    <property type="match status" value="1"/>
</dbReference>
<dbReference type="Gene3D" id="3.90.550.10">
    <property type="entry name" value="Spore Coat Polysaccharide Biosynthesis Protein SpsA, Chain A"/>
    <property type="match status" value="1"/>
</dbReference>
<dbReference type="EMBL" id="LXQD01000329">
    <property type="protein sequence ID" value="RCJ21580.1"/>
    <property type="molecule type" value="Genomic_DNA"/>
</dbReference>
<evidence type="ECO:0000313" key="2">
    <source>
        <dbReference type="EMBL" id="RCJ21580.1"/>
    </source>
</evidence>
<accession>A0A367QCV8</accession>
<dbReference type="InterPro" id="IPR001173">
    <property type="entry name" value="Glyco_trans_2-like"/>
</dbReference>
<dbReference type="GO" id="GO:0016740">
    <property type="term" value="F:transferase activity"/>
    <property type="evidence" value="ECO:0007669"/>
    <property type="project" value="UniProtKB-KW"/>
</dbReference>
<keyword evidence="2" id="KW-0808">Transferase</keyword>
<dbReference type="InterPro" id="IPR029044">
    <property type="entry name" value="Nucleotide-diphossugar_trans"/>
</dbReference>
<sequence>MPKVSVCIPTYNRASLLPYAVNSVLAQTYRDFEIIICDDGSTDDTALIVNQWDDPRVRYIRHPVNGGRSRNMRSGFEAACGTYFIKFDDDDALTPEFLEKTVAVLEAEPNVDFVCTNHWIINQNNEKIESATKENSAKWGKDKLQRGVILDLMRQTFEYQSLQVGSTLFRRACLEEVDYMRPQADGCEDFDLLVRLAIAGKQGYFLPEFLMEYRFHGGQTSLKQNLHFLSAKVFCISGYKFPNEELEKLRSRKLAGTQQALGLRLIEKGDTVEGRRLLQESSRVLGSDRKIMLGLVLSYLPASLRQFALQSFRQARPKDYTERVREAAV</sequence>
<evidence type="ECO:0000259" key="1">
    <source>
        <dbReference type="Pfam" id="PF00535"/>
    </source>
</evidence>
<name>A0A367QCV8_9NOSO</name>
<dbReference type="AlphaFoldDB" id="A0A367QCV8"/>
<organism evidence="2 3">
    <name type="scientific">Nostoc minutum NIES-26</name>
    <dbReference type="NCBI Taxonomy" id="1844469"/>
    <lineage>
        <taxon>Bacteria</taxon>
        <taxon>Bacillati</taxon>
        <taxon>Cyanobacteriota</taxon>
        <taxon>Cyanophyceae</taxon>
        <taxon>Nostocales</taxon>
        <taxon>Nostocaceae</taxon>
        <taxon>Nostoc</taxon>
    </lineage>
</organism>
<dbReference type="PANTHER" id="PTHR43685">
    <property type="entry name" value="GLYCOSYLTRANSFERASE"/>
    <property type="match status" value="1"/>
</dbReference>
<gene>
    <name evidence="2" type="ORF">A6770_30195</name>
</gene>